<comment type="caution">
    <text evidence="1">The sequence shown here is derived from an EMBL/GenBank/DDBJ whole genome shotgun (WGS) entry which is preliminary data.</text>
</comment>
<protein>
    <submittedName>
        <fullName evidence="1">Uncharacterized protein</fullName>
    </submittedName>
</protein>
<keyword evidence="2" id="KW-1185">Reference proteome</keyword>
<evidence type="ECO:0000313" key="1">
    <source>
        <dbReference type="EMBL" id="MDQ0480461.1"/>
    </source>
</evidence>
<dbReference type="EMBL" id="JAUSWN010000020">
    <property type="protein sequence ID" value="MDQ0480461.1"/>
    <property type="molecule type" value="Genomic_DNA"/>
</dbReference>
<sequence>MHKDQLINLEPSVREQVMREELGEEKCKILDKYGLHPNERIYWEKVQEKYPTQEYFSHKFAVKSSVLGMIFHIYRLCFAKTKYFENNWDKFIPCVYTLREGFIETELYNMEFIKHKKTGLIIDLRELSKIHWIQDFKDLCLYIENKEKELERKIG</sequence>
<dbReference type="Proteomes" id="UP001224418">
    <property type="component" value="Unassembled WGS sequence"/>
</dbReference>
<dbReference type="RefSeq" id="WP_307356456.1">
    <property type="nucleotide sequence ID" value="NZ_BAAACJ010000035.1"/>
</dbReference>
<gene>
    <name evidence="1" type="ORF">QOZ93_002209</name>
</gene>
<reference evidence="1 2" key="1">
    <citation type="submission" date="2023-07" db="EMBL/GenBank/DDBJ databases">
        <title>Genomic Encyclopedia of Type Strains, Phase IV (KMG-IV): sequencing the most valuable type-strain genomes for metagenomic binning, comparative biology and taxonomic classification.</title>
        <authorList>
            <person name="Goeker M."/>
        </authorList>
    </citation>
    <scope>NUCLEOTIDE SEQUENCE [LARGE SCALE GENOMIC DNA]</scope>
    <source>
        <strain evidence="1 2">DSM 1400</strain>
    </source>
</reference>
<name>A0ABU0JW46_HATLI</name>
<proteinExistence type="predicted"/>
<organism evidence="1 2">
    <name type="scientific">Hathewaya limosa</name>
    <name type="common">Clostridium limosum</name>
    <dbReference type="NCBI Taxonomy" id="1536"/>
    <lineage>
        <taxon>Bacteria</taxon>
        <taxon>Bacillati</taxon>
        <taxon>Bacillota</taxon>
        <taxon>Clostridia</taxon>
        <taxon>Eubacteriales</taxon>
        <taxon>Clostridiaceae</taxon>
        <taxon>Hathewaya</taxon>
    </lineage>
</organism>
<accession>A0ABU0JW46</accession>
<evidence type="ECO:0000313" key="2">
    <source>
        <dbReference type="Proteomes" id="UP001224418"/>
    </source>
</evidence>